<organism evidence="9 10">
    <name type="scientific">Oryza sativa subsp. japonica</name>
    <name type="common">Rice</name>
    <dbReference type="NCBI Taxonomy" id="39947"/>
    <lineage>
        <taxon>Eukaryota</taxon>
        <taxon>Viridiplantae</taxon>
        <taxon>Streptophyta</taxon>
        <taxon>Embryophyta</taxon>
        <taxon>Tracheophyta</taxon>
        <taxon>Spermatophyta</taxon>
        <taxon>Magnoliopsida</taxon>
        <taxon>Liliopsida</taxon>
        <taxon>Poales</taxon>
        <taxon>Poaceae</taxon>
        <taxon>BOP clade</taxon>
        <taxon>Oryzoideae</taxon>
        <taxon>Oryzeae</taxon>
        <taxon>Oryzinae</taxon>
        <taxon>Oryza</taxon>
        <taxon>Oryza sativa</taxon>
    </lineage>
</organism>
<evidence type="ECO:0000313" key="10">
    <source>
        <dbReference type="Proteomes" id="UP000059680"/>
    </source>
</evidence>
<keyword evidence="4 5" id="KW-0067">ATP-binding</keyword>
<evidence type="ECO:0000256" key="7">
    <source>
        <dbReference type="SAM" id="MobiDB-lite"/>
    </source>
</evidence>
<reference evidence="10" key="1">
    <citation type="journal article" date="2005" name="Nature">
        <title>The map-based sequence of the rice genome.</title>
        <authorList>
            <consortium name="International rice genome sequencing project (IRGSP)"/>
            <person name="Matsumoto T."/>
            <person name="Wu J."/>
            <person name="Kanamori H."/>
            <person name="Katayose Y."/>
            <person name="Fujisawa M."/>
            <person name="Namiki N."/>
            <person name="Mizuno H."/>
            <person name="Yamamoto K."/>
            <person name="Antonio B.A."/>
            <person name="Baba T."/>
            <person name="Sakata K."/>
            <person name="Nagamura Y."/>
            <person name="Aoki H."/>
            <person name="Arikawa K."/>
            <person name="Arita K."/>
            <person name="Bito T."/>
            <person name="Chiden Y."/>
            <person name="Fujitsuka N."/>
            <person name="Fukunaka R."/>
            <person name="Hamada M."/>
            <person name="Harada C."/>
            <person name="Hayashi A."/>
            <person name="Hijishita S."/>
            <person name="Honda M."/>
            <person name="Hosokawa S."/>
            <person name="Ichikawa Y."/>
            <person name="Idonuma A."/>
            <person name="Iijima M."/>
            <person name="Ikeda M."/>
            <person name="Ikeno M."/>
            <person name="Ito K."/>
            <person name="Ito S."/>
            <person name="Ito T."/>
            <person name="Ito Y."/>
            <person name="Ito Y."/>
            <person name="Iwabuchi A."/>
            <person name="Kamiya K."/>
            <person name="Karasawa W."/>
            <person name="Kurita K."/>
            <person name="Katagiri S."/>
            <person name="Kikuta A."/>
            <person name="Kobayashi H."/>
            <person name="Kobayashi N."/>
            <person name="Machita K."/>
            <person name="Maehara T."/>
            <person name="Masukawa M."/>
            <person name="Mizubayashi T."/>
            <person name="Mukai Y."/>
            <person name="Nagasaki H."/>
            <person name="Nagata Y."/>
            <person name="Naito S."/>
            <person name="Nakashima M."/>
            <person name="Nakama Y."/>
            <person name="Nakamichi Y."/>
            <person name="Nakamura M."/>
            <person name="Meguro A."/>
            <person name="Negishi M."/>
            <person name="Ohta I."/>
            <person name="Ohta T."/>
            <person name="Okamoto M."/>
            <person name="Ono N."/>
            <person name="Saji S."/>
            <person name="Sakaguchi M."/>
            <person name="Sakai K."/>
            <person name="Shibata M."/>
            <person name="Shimokawa T."/>
            <person name="Song J."/>
            <person name="Takazaki Y."/>
            <person name="Terasawa K."/>
            <person name="Tsugane M."/>
            <person name="Tsuji K."/>
            <person name="Ueda S."/>
            <person name="Waki K."/>
            <person name="Yamagata H."/>
            <person name="Yamamoto M."/>
            <person name="Yamamoto S."/>
            <person name="Yamane H."/>
            <person name="Yoshiki S."/>
            <person name="Yoshihara R."/>
            <person name="Yukawa K."/>
            <person name="Zhong H."/>
            <person name="Yano M."/>
            <person name="Yuan Q."/>
            <person name="Ouyang S."/>
            <person name="Liu J."/>
            <person name="Jones K.M."/>
            <person name="Gansberger K."/>
            <person name="Moffat K."/>
            <person name="Hill J."/>
            <person name="Bera J."/>
            <person name="Fadrosh D."/>
            <person name="Jin S."/>
            <person name="Johri S."/>
            <person name="Kim M."/>
            <person name="Overton L."/>
            <person name="Reardon M."/>
            <person name="Tsitrin T."/>
            <person name="Vuong H."/>
            <person name="Weaver B."/>
            <person name="Ciecko A."/>
            <person name="Tallon L."/>
            <person name="Jackson J."/>
            <person name="Pai G."/>
            <person name="Aken S.V."/>
            <person name="Utterback T."/>
            <person name="Reidmuller S."/>
            <person name="Feldblyum T."/>
            <person name="Hsiao J."/>
            <person name="Zismann V."/>
            <person name="Iobst S."/>
            <person name="de Vazeille A.R."/>
            <person name="Buell C.R."/>
            <person name="Ying K."/>
            <person name="Li Y."/>
            <person name="Lu T."/>
            <person name="Huang Y."/>
            <person name="Zhao Q."/>
            <person name="Feng Q."/>
            <person name="Zhang L."/>
            <person name="Zhu J."/>
            <person name="Weng Q."/>
            <person name="Mu J."/>
            <person name="Lu Y."/>
            <person name="Fan D."/>
            <person name="Liu Y."/>
            <person name="Guan J."/>
            <person name="Zhang Y."/>
            <person name="Yu S."/>
            <person name="Liu X."/>
            <person name="Zhang Y."/>
            <person name="Hong G."/>
            <person name="Han B."/>
            <person name="Choisne N."/>
            <person name="Demange N."/>
            <person name="Orjeda G."/>
            <person name="Samain S."/>
            <person name="Cattolico L."/>
            <person name="Pelletier E."/>
            <person name="Couloux A."/>
            <person name="Segurens B."/>
            <person name="Wincker P."/>
            <person name="D'Hont A."/>
            <person name="Scarpelli C."/>
            <person name="Weissenbach J."/>
            <person name="Salanoubat M."/>
            <person name="Quetier F."/>
            <person name="Yu Y."/>
            <person name="Kim H.R."/>
            <person name="Rambo T."/>
            <person name="Currie J."/>
            <person name="Collura K."/>
            <person name="Luo M."/>
            <person name="Yang T."/>
            <person name="Ammiraju J.S.S."/>
            <person name="Engler F."/>
            <person name="Soderlund C."/>
            <person name="Wing R.A."/>
            <person name="Palmer L.E."/>
            <person name="de la Bastide M."/>
            <person name="Spiegel L."/>
            <person name="Nascimento L."/>
            <person name="Zutavern T."/>
            <person name="O'Shaughnessy A."/>
            <person name="Dike S."/>
            <person name="Dedhia N."/>
            <person name="Preston R."/>
            <person name="Balija V."/>
            <person name="McCombie W.R."/>
            <person name="Chow T."/>
            <person name="Chen H."/>
            <person name="Chung M."/>
            <person name="Chen C."/>
            <person name="Shaw J."/>
            <person name="Wu H."/>
            <person name="Hsiao K."/>
            <person name="Chao Y."/>
            <person name="Chu M."/>
            <person name="Cheng C."/>
            <person name="Hour A."/>
            <person name="Lee P."/>
            <person name="Lin S."/>
            <person name="Lin Y."/>
            <person name="Liou J."/>
            <person name="Liu S."/>
            <person name="Hsing Y."/>
            <person name="Raghuvanshi S."/>
            <person name="Mohanty A."/>
            <person name="Bharti A.K."/>
            <person name="Gaur A."/>
            <person name="Gupta V."/>
            <person name="Kumar D."/>
            <person name="Ravi V."/>
            <person name="Vij S."/>
            <person name="Kapur A."/>
            <person name="Khurana P."/>
            <person name="Khurana P."/>
            <person name="Khurana J.P."/>
            <person name="Tyagi A.K."/>
            <person name="Gaikwad K."/>
            <person name="Singh A."/>
            <person name="Dalal V."/>
            <person name="Srivastava S."/>
            <person name="Dixit A."/>
            <person name="Pal A.K."/>
            <person name="Ghazi I.A."/>
            <person name="Yadav M."/>
            <person name="Pandit A."/>
            <person name="Bhargava A."/>
            <person name="Sureshbabu K."/>
            <person name="Batra K."/>
            <person name="Sharma T.R."/>
            <person name="Mohapatra T."/>
            <person name="Singh N.K."/>
            <person name="Messing J."/>
            <person name="Nelson A.B."/>
            <person name="Fuks G."/>
            <person name="Kavchok S."/>
            <person name="Keizer G."/>
            <person name="Linton E."/>
            <person name="Llaca V."/>
            <person name="Song R."/>
            <person name="Tanyolac B."/>
            <person name="Young S."/>
            <person name="Ho-Il K."/>
            <person name="Hahn J.H."/>
            <person name="Sangsakoo G."/>
            <person name="Vanavichit A."/>
            <person name="de Mattos Luiz.A.T."/>
            <person name="Zimmer P.D."/>
            <person name="Malone G."/>
            <person name="Dellagostin O."/>
            <person name="de Oliveira A.C."/>
            <person name="Bevan M."/>
            <person name="Bancroft I."/>
            <person name="Minx P."/>
            <person name="Cordum H."/>
            <person name="Wilson R."/>
            <person name="Cheng Z."/>
            <person name="Jin W."/>
            <person name="Jiang J."/>
            <person name="Leong S.A."/>
            <person name="Iwama H."/>
            <person name="Gojobori T."/>
            <person name="Itoh T."/>
            <person name="Niimura Y."/>
            <person name="Fujii Y."/>
            <person name="Habara T."/>
            <person name="Sakai H."/>
            <person name="Sato Y."/>
            <person name="Wilson G."/>
            <person name="Kumar K."/>
            <person name="McCouch S."/>
            <person name="Juretic N."/>
            <person name="Hoen D."/>
            <person name="Wright S."/>
            <person name="Bruskiewich R."/>
            <person name="Bureau T."/>
            <person name="Miyao A."/>
            <person name="Hirochika H."/>
            <person name="Nishikawa T."/>
            <person name="Kadowaki K."/>
            <person name="Sugiura M."/>
            <person name="Burr B."/>
            <person name="Sasaki T."/>
        </authorList>
    </citation>
    <scope>NUCLEOTIDE SEQUENCE [LARGE SCALE GENOMIC DNA]</scope>
    <source>
        <strain evidence="10">cv. Nipponbare</strain>
    </source>
</reference>
<dbReference type="Proteomes" id="UP000059680">
    <property type="component" value="Chromosome 2"/>
</dbReference>
<dbReference type="InterPro" id="IPR000719">
    <property type="entry name" value="Prot_kinase_dom"/>
</dbReference>
<dbReference type="SMART" id="SM00220">
    <property type="entry name" value="S_TKc"/>
    <property type="match status" value="1"/>
</dbReference>
<dbReference type="PaxDb" id="39947-A0A0P0VN91"/>
<dbReference type="GO" id="GO:0005524">
    <property type="term" value="F:ATP binding"/>
    <property type="evidence" value="ECO:0007669"/>
    <property type="project" value="UniProtKB-UniRule"/>
</dbReference>
<dbReference type="GO" id="GO:0005737">
    <property type="term" value="C:cytoplasm"/>
    <property type="evidence" value="ECO:0000318"/>
    <property type="project" value="GO_Central"/>
</dbReference>
<keyword evidence="6" id="KW-0723">Serine/threonine-protein kinase</keyword>
<dbReference type="SUPFAM" id="SSF56112">
    <property type="entry name" value="Protein kinase-like (PK-like)"/>
    <property type="match status" value="1"/>
</dbReference>
<proteinExistence type="inferred from homology"/>
<keyword evidence="10" id="KW-1185">Reference proteome</keyword>
<protein>
    <submittedName>
        <fullName evidence="9">Os02g0694900 protein</fullName>
    </submittedName>
</protein>
<dbReference type="AlphaFoldDB" id="A0A0P0VN91"/>
<dbReference type="EMBL" id="AP014958">
    <property type="protein sequence ID" value="BAS80407.1"/>
    <property type="molecule type" value="Genomic_DNA"/>
</dbReference>
<dbReference type="GO" id="GO:0004674">
    <property type="term" value="F:protein serine/threonine kinase activity"/>
    <property type="evidence" value="ECO:0000318"/>
    <property type="project" value="GO_Central"/>
</dbReference>
<keyword evidence="3" id="KW-0418">Kinase</keyword>
<dbReference type="OMA" id="ECHAGRF"/>
<name>A0A0P0VN91_ORYSJ</name>
<dbReference type="InterPro" id="IPR011009">
    <property type="entry name" value="Kinase-like_dom_sf"/>
</dbReference>
<dbReference type="eggNOG" id="KOG0581">
    <property type="taxonomic scope" value="Eukaryota"/>
</dbReference>
<evidence type="ECO:0000259" key="8">
    <source>
        <dbReference type="PROSITE" id="PS50011"/>
    </source>
</evidence>
<dbReference type="InterPro" id="IPR008271">
    <property type="entry name" value="Ser/Thr_kinase_AS"/>
</dbReference>
<dbReference type="InterPro" id="IPR017441">
    <property type="entry name" value="Protein_kinase_ATP_BS"/>
</dbReference>
<reference evidence="9 10" key="2">
    <citation type="journal article" date="2013" name="Plant Cell Physiol.">
        <title>Rice Annotation Project Database (RAP-DB): an integrative and interactive database for rice genomics.</title>
        <authorList>
            <person name="Sakai H."/>
            <person name="Lee S.S."/>
            <person name="Tanaka T."/>
            <person name="Numa H."/>
            <person name="Kim J."/>
            <person name="Kawahara Y."/>
            <person name="Wakimoto H."/>
            <person name="Yang C.C."/>
            <person name="Iwamoto M."/>
            <person name="Abe T."/>
            <person name="Yamada Y."/>
            <person name="Muto A."/>
            <person name="Inokuchi H."/>
            <person name="Ikemura T."/>
            <person name="Matsumoto T."/>
            <person name="Sasaki T."/>
            <person name="Itoh T."/>
        </authorList>
    </citation>
    <scope>NUCLEOTIDE SEQUENCE [LARGE SCALE GENOMIC DNA]</scope>
    <source>
        <strain evidence="10">cv. Nipponbare</strain>
    </source>
</reference>
<reference evidence="9 10" key="3">
    <citation type="journal article" date="2013" name="Rice">
        <title>Improvement of the Oryza sativa Nipponbare reference genome using next generation sequence and optical map data.</title>
        <authorList>
            <person name="Kawahara Y."/>
            <person name="de la Bastide M."/>
            <person name="Hamilton J.P."/>
            <person name="Kanamori H."/>
            <person name="McCombie W.R."/>
            <person name="Ouyang S."/>
            <person name="Schwartz D.C."/>
            <person name="Tanaka T."/>
            <person name="Wu J."/>
            <person name="Zhou S."/>
            <person name="Childs K.L."/>
            <person name="Davidson R.M."/>
            <person name="Lin H."/>
            <person name="Quesada-Ocampo L."/>
            <person name="Vaillancourt B."/>
            <person name="Sakai H."/>
            <person name="Lee S.S."/>
            <person name="Kim J."/>
            <person name="Numa H."/>
            <person name="Itoh T."/>
            <person name="Buell C.R."/>
            <person name="Matsumoto T."/>
        </authorList>
    </citation>
    <scope>NUCLEOTIDE SEQUENCE [LARGE SCALE GENOMIC DNA]</scope>
    <source>
        <strain evidence="10">cv. Nipponbare</strain>
    </source>
</reference>
<keyword evidence="2 5" id="KW-0547">Nucleotide-binding</keyword>
<dbReference type="FunFam" id="1.10.510.10:FF:000933">
    <property type="entry name" value="Mitogen-activated protein kinase kinase 10-2"/>
    <property type="match status" value="1"/>
</dbReference>
<feature type="binding site" evidence="5">
    <location>
        <position position="75"/>
    </location>
    <ligand>
        <name>ATP</name>
        <dbReference type="ChEBI" id="CHEBI:30616"/>
    </ligand>
</feature>
<evidence type="ECO:0000313" key="9">
    <source>
        <dbReference type="EMBL" id="BAS80407.1"/>
    </source>
</evidence>
<evidence type="ECO:0000256" key="1">
    <source>
        <dbReference type="ARBA" id="ARBA00022679"/>
    </source>
</evidence>
<dbReference type="Pfam" id="PF00069">
    <property type="entry name" value="Pkinase"/>
    <property type="match status" value="1"/>
</dbReference>
<dbReference type="Gene3D" id="1.10.510.10">
    <property type="entry name" value="Transferase(Phosphotransferase) domain 1"/>
    <property type="match status" value="1"/>
</dbReference>
<dbReference type="PROSITE" id="PS50011">
    <property type="entry name" value="PROTEIN_KINASE_DOM"/>
    <property type="match status" value="1"/>
</dbReference>
<feature type="domain" description="Protein kinase" evidence="8">
    <location>
        <begin position="46"/>
        <end position="310"/>
    </location>
</feature>
<comment type="similarity">
    <text evidence="6">Belongs to the protein kinase superfamily.</text>
</comment>
<keyword evidence="1" id="KW-0808">Transferase</keyword>
<evidence type="ECO:0000256" key="6">
    <source>
        <dbReference type="RuleBase" id="RU000304"/>
    </source>
</evidence>
<dbReference type="FunCoup" id="A0A0P0VN91">
    <property type="interactions" value="263"/>
</dbReference>
<evidence type="ECO:0000256" key="4">
    <source>
        <dbReference type="ARBA" id="ARBA00022840"/>
    </source>
</evidence>
<dbReference type="PANTHER" id="PTHR24361:SF747">
    <property type="entry name" value="MITOGEN-ACTIVATED PROTEIN KINASE KINASE 10"/>
    <property type="match status" value="1"/>
</dbReference>
<evidence type="ECO:0000256" key="5">
    <source>
        <dbReference type="PROSITE-ProRule" id="PRU10141"/>
    </source>
</evidence>
<evidence type="ECO:0000256" key="2">
    <source>
        <dbReference type="ARBA" id="ARBA00022741"/>
    </source>
</evidence>
<dbReference type="InParanoid" id="A0A0P0VN91"/>
<feature type="compositionally biased region" description="Basic residues" evidence="7">
    <location>
        <begin position="368"/>
        <end position="382"/>
    </location>
</feature>
<accession>A0A0P0VN91</accession>
<dbReference type="InterPro" id="IPR053235">
    <property type="entry name" value="Ser_Thr_kinase"/>
</dbReference>
<dbReference type="PROSITE" id="PS00108">
    <property type="entry name" value="PROTEIN_KINASE_ST"/>
    <property type="match status" value="1"/>
</dbReference>
<feature type="compositionally biased region" description="Low complexity" evidence="7">
    <location>
        <begin position="350"/>
        <end position="365"/>
    </location>
</feature>
<gene>
    <name evidence="9" type="ordered locus">Os02g0694900</name>
    <name evidence="9" type="ORF">OSNPB_020694900</name>
</gene>
<dbReference type="STRING" id="39947.A0A0P0VN91"/>
<dbReference type="Gramene" id="Os02t0694900-00">
    <property type="protein sequence ID" value="Os02t0694900-00"/>
    <property type="gene ID" value="Os02g0694900"/>
</dbReference>
<dbReference type="SMR" id="A0A0P0VN91"/>
<feature type="region of interest" description="Disordered" evidence="7">
    <location>
        <begin position="316"/>
        <end position="382"/>
    </location>
</feature>
<evidence type="ECO:0000256" key="3">
    <source>
        <dbReference type="ARBA" id="ARBA00022777"/>
    </source>
</evidence>
<dbReference type="PANTHER" id="PTHR24361">
    <property type="entry name" value="MITOGEN-ACTIVATED KINASE KINASE KINASE"/>
    <property type="match status" value="1"/>
</dbReference>
<sequence length="405" mass="43303">MAMAKLRERRQLRLSVPASPPPFPHLDHPFAALPSTPPGSPVLAELEMLSVVGRGAGGTVYRARHRRTGAALAVKEMRDDGAALREAGAHLRVAAAAPDHPSVVRLHGVCVGHPVAGNRFVYLVLEYLPEGSLSDVLVRGALPEPAIAGVTRCVLRGLSHLHRLGVAHGDVKPSNLLVGHRGEIKIADFGASRVVTGRDEAHHQSPGTWAYMSPEKLHPEGFGGGGGADFSGDVWSLGVVLLECHAGRFPLVAAGERPDWPALVLAVCFAAAPEVPVAASPEFGGFVRRCLEKDWRRRATVEELLGHPFVAGKPAARRRPKAAVRASTAGGQDRARARGCSGRRRRRRLGAGTAPARGDAAAGGAVKQWRRRCGPRRRRAARRRPEAAACGVACVWRRRRIWGEG</sequence>
<dbReference type="PROSITE" id="PS00107">
    <property type="entry name" value="PROTEIN_KINASE_ATP"/>
    <property type="match status" value="1"/>
</dbReference>